<accession>A0A059L1A3</accession>
<evidence type="ECO:0000313" key="2">
    <source>
        <dbReference type="Proteomes" id="UP000026739"/>
    </source>
</evidence>
<name>A0A059L1A3_9PSED</name>
<sequence length="48" mass="5410">MYLQRMNARMGRGYARVMDGLDGGLSTQRMACGRGLLPLLLMLQQFMS</sequence>
<reference evidence="1 2" key="1">
    <citation type="submission" date="2013-12" db="EMBL/GenBank/DDBJ databases">
        <authorList>
            <person name="Formusa P.A."/>
            <person name="Habash M."/>
            <person name="Lee H."/>
            <person name="Trevors J.T."/>
        </authorList>
    </citation>
    <scope>NUCLEOTIDE SEQUENCE [LARGE SCALE GENOMIC DNA]</scope>
    <source>
        <strain evidence="1 2">PD30</strain>
    </source>
</reference>
<evidence type="ECO:0000313" key="1">
    <source>
        <dbReference type="EMBL" id="KDD68092.1"/>
    </source>
</evidence>
<proteinExistence type="predicted"/>
<gene>
    <name evidence="1" type="ORF">V466_15915</name>
</gene>
<dbReference type="Proteomes" id="UP000026739">
    <property type="component" value="Unassembled WGS sequence"/>
</dbReference>
<organism evidence="1 2">
    <name type="scientific">Pseudomonas mandelii PD30</name>
    <dbReference type="NCBI Taxonomy" id="1419583"/>
    <lineage>
        <taxon>Bacteria</taxon>
        <taxon>Pseudomonadati</taxon>
        <taxon>Pseudomonadota</taxon>
        <taxon>Gammaproteobacteria</taxon>
        <taxon>Pseudomonadales</taxon>
        <taxon>Pseudomonadaceae</taxon>
        <taxon>Pseudomonas</taxon>
    </lineage>
</organism>
<dbReference type="EMBL" id="AZQQ01000080">
    <property type="protein sequence ID" value="KDD68092.1"/>
    <property type="molecule type" value="Genomic_DNA"/>
</dbReference>
<comment type="caution">
    <text evidence="1">The sequence shown here is derived from an EMBL/GenBank/DDBJ whole genome shotgun (WGS) entry which is preliminary data.</text>
</comment>
<dbReference type="AlphaFoldDB" id="A0A059L1A3"/>
<protein>
    <submittedName>
        <fullName evidence="1">Uncharacterized protein</fullName>
    </submittedName>
</protein>